<keyword evidence="3" id="KW-1185">Reference proteome</keyword>
<name>A0ABR2YES3_9CHLO</name>
<dbReference type="EMBL" id="JALJOT010000013">
    <property type="protein sequence ID" value="KAK9903978.1"/>
    <property type="molecule type" value="Genomic_DNA"/>
</dbReference>
<organism evidence="2 3">
    <name type="scientific">Coccomyxa subellipsoidea</name>
    <dbReference type="NCBI Taxonomy" id="248742"/>
    <lineage>
        <taxon>Eukaryota</taxon>
        <taxon>Viridiplantae</taxon>
        <taxon>Chlorophyta</taxon>
        <taxon>core chlorophytes</taxon>
        <taxon>Trebouxiophyceae</taxon>
        <taxon>Trebouxiophyceae incertae sedis</taxon>
        <taxon>Coccomyxaceae</taxon>
        <taxon>Coccomyxa</taxon>
    </lineage>
</organism>
<reference evidence="2 3" key="1">
    <citation type="journal article" date="2024" name="Nat. Commun.">
        <title>Phylogenomics reveals the evolutionary origins of lichenization in chlorophyte algae.</title>
        <authorList>
            <person name="Puginier C."/>
            <person name="Libourel C."/>
            <person name="Otte J."/>
            <person name="Skaloud P."/>
            <person name="Haon M."/>
            <person name="Grisel S."/>
            <person name="Petersen M."/>
            <person name="Berrin J.G."/>
            <person name="Delaux P.M."/>
            <person name="Dal Grande F."/>
            <person name="Keller J."/>
        </authorList>
    </citation>
    <scope>NUCLEOTIDE SEQUENCE [LARGE SCALE GENOMIC DNA]</scope>
    <source>
        <strain evidence="2 3">SAG 216-7</strain>
    </source>
</reference>
<evidence type="ECO:0000256" key="1">
    <source>
        <dbReference type="SAM" id="MobiDB-lite"/>
    </source>
</evidence>
<feature type="compositionally biased region" description="Polar residues" evidence="1">
    <location>
        <begin position="49"/>
        <end position="59"/>
    </location>
</feature>
<evidence type="ECO:0000313" key="3">
    <source>
        <dbReference type="Proteomes" id="UP001491310"/>
    </source>
</evidence>
<gene>
    <name evidence="2" type="ORF">WJX75_001771</name>
</gene>
<protein>
    <submittedName>
        <fullName evidence="2">Uncharacterized protein</fullName>
    </submittedName>
</protein>
<sequence length="173" mass="18125">MRSGIAHGRRFFRSTLQPIAENLEYNPVSIAARYRSNYLGSVSLPIQTQKASYSVSSSDEPTRGGSTPDAVPGQALDPNRVPPEGSLDRQGSGSISKGHDSPTREDLERSGSADSSEDKSGSAPPAGGPSGRLGDPHVTDSEGMSHNARPGEFAPNDPKAPAENTPENARKAS</sequence>
<comment type="caution">
    <text evidence="2">The sequence shown here is derived from an EMBL/GenBank/DDBJ whole genome shotgun (WGS) entry which is preliminary data.</text>
</comment>
<feature type="region of interest" description="Disordered" evidence="1">
    <location>
        <begin position="49"/>
        <end position="173"/>
    </location>
</feature>
<feature type="compositionally biased region" description="Basic and acidic residues" evidence="1">
    <location>
        <begin position="97"/>
        <end position="120"/>
    </location>
</feature>
<proteinExistence type="predicted"/>
<accession>A0ABR2YES3</accession>
<dbReference type="Proteomes" id="UP001491310">
    <property type="component" value="Unassembled WGS sequence"/>
</dbReference>
<evidence type="ECO:0000313" key="2">
    <source>
        <dbReference type="EMBL" id="KAK9903978.1"/>
    </source>
</evidence>